<comment type="caution">
    <text evidence="8">The sequence shown here is derived from an EMBL/GenBank/DDBJ whole genome shotgun (WGS) entry which is preliminary data.</text>
</comment>
<evidence type="ECO:0000256" key="5">
    <source>
        <dbReference type="ARBA" id="ARBA00023136"/>
    </source>
</evidence>
<sequence>MSSTAHPSAPVTVPDAASWPRRMLALAVDWFACLLVVGLFTPVYGAEAGSASGFVVLGVFVLESALLTATIGGSFGQVATRLRVVRVTGEARPVDLLPAVLRQVLVALVIPPLVFKPDGRGLHDIAAGTVCVTLQTARGSES</sequence>
<dbReference type="GO" id="GO:0005886">
    <property type="term" value="C:plasma membrane"/>
    <property type="evidence" value="ECO:0007669"/>
    <property type="project" value="UniProtKB-SubCell"/>
</dbReference>
<organism evidence="8 9">
    <name type="scientific">Nocardioides marinus</name>
    <dbReference type="NCBI Taxonomy" id="374514"/>
    <lineage>
        <taxon>Bacteria</taxon>
        <taxon>Bacillati</taxon>
        <taxon>Actinomycetota</taxon>
        <taxon>Actinomycetes</taxon>
        <taxon>Propionibacteriales</taxon>
        <taxon>Nocardioidaceae</taxon>
        <taxon>Nocardioides</taxon>
    </lineage>
</organism>
<keyword evidence="9" id="KW-1185">Reference proteome</keyword>
<dbReference type="InterPro" id="IPR010432">
    <property type="entry name" value="RDD"/>
</dbReference>
<evidence type="ECO:0000256" key="4">
    <source>
        <dbReference type="ARBA" id="ARBA00022989"/>
    </source>
</evidence>
<name>A0A7Y9YF49_9ACTN</name>
<dbReference type="PANTHER" id="PTHR36115">
    <property type="entry name" value="PROLINE-RICH ANTIGEN HOMOLOG-RELATED"/>
    <property type="match status" value="1"/>
</dbReference>
<accession>A0A7Y9YF49</accession>
<protein>
    <submittedName>
        <fullName evidence="8">Putative RDD family membrane protein YckC</fullName>
    </submittedName>
</protein>
<reference evidence="8 9" key="1">
    <citation type="submission" date="2020-07" db="EMBL/GenBank/DDBJ databases">
        <title>Sequencing the genomes of 1000 actinobacteria strains.</title>
        <authorList>
            <person name="Klenk H.-P."/>
        </authorList>
    </citation>
    <scope>NUCLEOTIDE SEQUENCE [LARGE SCALE GENOMIC DNA]</scope>
    <source>
        <strain evidence="8 9">DSM 18248</strain>
    </source>
</reference>
<evidence type="ECO:0000256" key="1">
    <source>
        <dbReference type="ARBA" id="ARBA00004651"/>
    </source>
</evidence>
<evidence type="ECO:0000259" key="7">
    <source>
        <dbReference type="Pfam" id="PF06271"/>
    </source>
</evidence>
<dbReference type="RefSeq" id="WP_343045552.1">
    <property type="nucleotide sequence ID" value="NZ_BAAAPP010000004.1"/>
</dbReference>
<dbReference type="AlphaFoldDB" id="A0A7Y9YF49"/>
<comment type="subcellular location">
    <subcellularLocation>
        <location evidence="1">Cell membrane</location>
        <topology evidence="1">Multi-pass membrane protein</topology>
    </subcellularLocation>
</comment>
<keyword evidence="2" id="KW-1003">Cell membrane</keyword>
<evidence type="ECO:0000256" key="3">
    <source>
        <dbReference type="ARBA" id="ARBA00022692"/>
    </source>
</evidence>
<feature type="transmembrane region" description="Helical" evidence="6">
    <location>
        <begin position="24"/>
        <end position="45"/>
    </location>
</feature>
<feature type="domain" description="RDD" evidence="7">
    <location>
        <begin position="17"/>
        <end position="128"/>
    </location>
</feature>
<feature type="transmembrane region" description="Helical" evidence="6">
    <location>
        <begin position="51"/>
        <end position="75"/>
    </location>
</feature>
<dbReference type="PANTHER" id="PTHR36115:SF6">
    <property type="entry name" value="PROLINE-RICH ANTIGEN HOMOLOG"/>
    <property type="match status" value="1"/>
</dbReference>
<keyword evidence="4 6" id="KW-1133">Transmembrane helix</keyword>
<keyword evidence="5 6" id="KW-0472">Membrane</keyword>
<keyword evidence="3 6" id="KW-0812">Transmembrane</keyword>
<proteinExistence type="predicted"/>
<evidence type="ECO:0000256" key="6">
    <source>
        <dbReference type="SAM" id="Phobius"/>
    </source>
</evidence>
<evidence type="ECO:0000313" key="9">
    <source>
        <dbReference type="Proteomes" id="UP000537326"/>
    </source>
</evidence>
<gene>
    <name evidence="8" type="ORF">BKA05_001387</name>
</gene>
<dbReference type="EMBL" id="JACBZI010000001">
    <property type="protein sequence ID" value="NYI09872.1"/>
    <property type="molecule type" value="Genomic_DNA"/>
</dbReference>
<evidence type="ECO:0000313" key="8">
    <source>
        <dbReference type="EMBL" id="NYI09872.1"/>
    </source>
</evidence>
<dbReference type="Pfam" id="PF06271">
    <property type="entry name" value="RDD"/>
    <property type="match status" value="1"/>
</dbReference>
<dbReference type="InterPro" id="IPR051791">
    <property type="entry name" value="Pra-immunoreactive"/>
</dbReference>
<evidence type="ECO:0000256" key="2">
    <source>
        <dbReference type="ARBA" id="ARBA00022475"/>
    </source>
</evidence>
<dbReference type="Proteomes" id="UP000537326">
    <property type="component" value="Unassembled WGS sequence"/>
</dbReference>